<proteinExistence type="predicted"/>
<name>A0AAD8L3X1_TARER</name>
<protein>
    <submittedName>
        <fullName evidence="1">Uncharacterized protein</fullName>
    </submittedName>
</protein>
<sequence length="79" mass="9215">MEKVKSRKRNSSSWVEEEDQDLLARWMDSDSFNHIKIDLEKQTIDVDMEDDKGGSVDMEGDTSAEKKEICCVEDEFLRL</sequence>
<evidence type="ECO:0000313" key="1">
    <source>
        <dbReference type="EMBL" id="KAK1430810.1"/>
    </source>
</evidence>
<accession>A0AAD8L3X1</accession>
<keyword evidence="2" id="KW-1185">Reference proteome</keyword>
<evidence type="ECO:0000313" key="2">
    <source>
        <dbReference type="Proteomes" id="UP001229421"/>
    </source>
</evidence>
<reference evidence="1" key="1">
    <citation type="journal article" date="2023" name="bioRxiv">
        <title>Improved chromosome-level genome assembly for marigold (Tagetes erecta).</title>
        <authorList>
            <person name="Jiang F."/>
            <person name="Yuan L."/>
            <person name="Wang S."/>
            <person name="Wang H."/>
            <person name="Xu D."/>
            <person name="Wang A."/>
            <person name="Fan W."/>
        </authorList>
    </citation>
    <scope>NUCLEOTIDE SEQUENCE</scope>
    <source>
        <strain evidence="1">WSJ</strain>
        <tissue evidence="1">Leaf</tissue>
    </source>
</reference>
<dbReference type="EMBL" id="JAUHHV010000003">
    <property type="protein sequence ID" value="KAK1430810.1"/>
    <property type="molecule type" value="Genomic_DNA"/>
</dbReference>
<gene>
    <name evidence="1" type="ORF">QVD17_13838</name>
</gene>
<comment type="caution">
    <text evidence="1">The sequence shown here is derived from an EMBL/GenBank/DDBJ whole genome shotgun (WGS) entry which is preliminary data.</text>
</comment>
<organism evidence="1 2">
    <name type="scientific">Tagetes erecta</name>
    <name type="common">African marigold</name>
    <dbReference type="NCBI Taxonomy" id="13708"/>
    <lineage>
        <taxon>Eukaryota</taxon>
        <taxon>Viridiplantae</taxon>
        <taxon>Streptophyta</taxon>
        <taxon>Embryophyta</taxon>
        <taxon>Tracheophyta</taxon>
        <taxon>Spermatophyta</taxon>
        <taxon>Magnoliopsida</taxon>
        <taxon>eudicotyledons</taxon>
        <taxon>Gunneridae</taxon>
        <taxon>Pentapetalae</taxon>
        <taxon>asterids</taxon>
        <taxon>campanulids</taxon>
        <taxon>Asterales</taxon>
        <taxon>Asteraceae</taxon>
        <taxon>Asteroideae</taxon>
        <taxon>Heliantheae alliance</taxon>
        <taxon>Tageteae</taxon>
        <taxon>Tagetes</taxon>
    </lineage>
</organism>
<dbReference type="Proteomes" id="UP001229421">
    <property type="component" value="Unassembled WGS sequence"/>
</dbReference>
<dbReference type="AlphaFoldDB" id="A0AAD8L3X1"/>